<evidence type="ECO:0000256" key="2">
    <source>
        <dbReference type="ARBA" id="ARBA00034247"/>
    </source>
</evidence>
<dbReference type="InterPro" id="IPR029787">
    <property type="entry name" value="Nucleotide_cyclase"/>
</dbReference>
<dbReference type="InterPro" id="IPR050469">
    <property type="entry name" value="Diguanylate_Cyclase"/>
</dbReference>
<dbReference type="OrthoDB" id="9813903at2"/>
<comment type="caution">
    <text evidence="6">The sequence shown here is derived from an EMBL/GenBank/DDBJ whole genome shotgun (WGS) entry which is preliminary data.</text>
</comment>
<comment type="catalytic activity">
    <reaction evidence="2">
        <text>2 GTP = 3',3'-c-di-GMP + 2 diphosphate</text>
        <dbReference type="Rhea" id="RHEA:24898"/>
        <dbReference type="ChEBI" id="CHEBI:33019"/>
        <dbReference type="ChEBI" id="CHEBI:37565"/>
        <dbReference type="ChEBI" id="CHEBI:58805"/>
        <dbReference type="EC" id="2.7.7.65"/>
    </reaction>
</comment>
<protein>
    <recommendedName>
        <fullName evidence="1">diguanylate cyclase</fullName>
        <ecNumber evidence="1">2.7.7.65</ecNumber>
    </recommendedName>
</protein>
<dbReference type="SMART" id="SM00267">
    <property type="entry name" value="GGDEF"/>
    <property type="match status" value="1"/>
</dbReference>
<dbReference type="SUPFAM" id="SSF55073">
    <property type="entry name" value="Nucleotide cyclase"/>
    <property type="match status" value="1"/>
</dbReference>
<proteinExistence type="predicted"/>
<dbReference type="EMBL" id="PNYC01000002">
    <property type="protein sequence ID" value="PMS38280.1"/>
    <property type="molecule type" value="Genomic_DNA"/>
</dbReference>
<dbReference type="InterPro" id="IPR000160">
    <property type="entry name" value="GGDEF_dom"/>
</dbReference>
<dbReference type="InterPro" id="IPR043128">
    <property type="entry name" value="Rev_trsase/Diguanyl_cyclase"/>
</dbReference>
<dbReference type="PANTHER" id="PTHR45138:SF9">
    <property type="entry name" value="DIGUANYLATE CYCLASE DGCM-RELATED"/>
    <property type="match status" value="1"/>
</dbReference>
<dbReference type="Pfam" id="PF00990">
    <property type="entry name" value="GGDEF"/>
    <property type="match status" value="1"/>
</dbReference>
<organism evidence="6 7">
    <name type="scientific">Trinickia symbiotica</name>
    <dbReference type="NCBI Taxonomy" id="863227"/>
    <lineage>
        <taxon>Bacteria</taxon>
        <taxon>Pseudomonadati</taxon>
        <taxon>Pseudomonadota</taxon>
        <taxon>Betaproteobacteria</taxon>
        <taxon>Burkholderiales</taxon>
        <taxon>Burkholderiaceae</taxon>
        <taxon>Trinickia</taxon>
    </lineage>
</organism>
<keyword evidence="3" id="KW-0175">Coiled coil</keyword>
<sequence length="589" mass="64604">MPMGRRFNVVIALALVPILALCYWLLAHAWSAFVVADRSENSFISLRATFVVMEKVSAERGPMNAVLGEDAPTPAPQAVALSRARLASDESIAELTATLEPIECRQCAAALTMVTKWKAQLAQARANVDRLARQPRALRRDDAVQAAVRQMFAVVDGIAPLLLSESTTVARGDPGALNCLVMARLTAELREQAGRLGSHLTGALAMRRPLTLDEKLTIEHTRGRIDQLQTMLDLRMADHPDLATQAFNTMHIRYFGEGVTYFRTIEALASRPGGADITTAAFAEHYVPDMSSIVAFRDAVLDAAQEELRRNRALSLWAFAATGTGEFALLAVLGWIVRKLRREVVSPFAQATTAIRAIASGDLTKEVVVPSVHGEVREMFDAIQVLKVTSVERSRLEAERVRLMQELALMAETDSLTRLLNRRAFEKQARALCGEPRTDATWIALIMFDIDHFKRINDTHGHAVGDEALRLVARASRRHFGRSEIVARIGGEEFAVITRVRTCSDARDAAERLREDIARIALPTDSGTSFRMTASFGIAFAQPKDGADVAQLLKQADGMLYEAKLAGRNRVVAQPMRAADALEAPPPNA</sequence>
<keyword evidence="7" id="KW-1185">Reference proteome</keyword>
<feature type="domain" description="GGDEF" evidence="5">
    <location>
        <begin position="441"/>
        <end position="576"/>
    </location>
</feature>
<dbReference type="Proteomes" id="UP000235777">
    <property type="component" value="Unassembled WGS sequence"/>
</dbReference>
<dbReference type="EC" id="2.7.7.65" evidence="1"/>
<feature type="domain" description="HAMP" evidence="4">
    <location>
        <begin position="342"/>
        <end position="395"/>
    </location>
</feature>
<name>A0A2N7X9K3_9BURK</name>
<dbReference type="GO" id="GO:0052621">
    <property type="term" value="F:diguanylate cyclase activity"/>
    <property type="evidence" value="ECO:0007669"/>
    <property type="project" value="UniProtKB-EC"/>
</dbReference>
<evidence type="ECO:0000313" key="7">
    <source>
        <dbReference type="Proteomes" id="UP000235777"/>
    </source>
</evidence>
<dbReference type="Gene3D" id="3.30.70.270">
    <property type="match status" value="1"/>
</dbReference>
<dbReference type="PROSITE" id="PS50885">
    <property type="entry name" value="HAMP"/>
    <property type="match status" value="1"/>
</dbReference>
<dbReference type="STRING" id="863227.GCA_000373005_00331"/>
<dbReference type="InterPro" id="IPR003660">
    <property type="entry name" value="HAMP_dom"/>
</dbReference>
<evidence type="ECO:0000259" key="5">
    <source>
        <dbReference type="PROSITE" id="PS50887"/>
    </source>
</evidence>
<dbReference type="Pfam" id="PF00672">
    <property type="entry name" value="HAMP"/>
    <property type="match status" value="1"/>
</dbReference>
<evidence type="ECO:0000313" key="6">
    <source>
        <dbReference type="EMBL" id="PMS38280.1"/>
    </source>
</evidence>
<evidence type="ECO:0000256" key="3">
    <source>
        <dbReference type="SAM" id="Coils"/>
    </source>
</evidence>
<accession>A0A2N7X9K3</accession>
<dbReference type="PROSITE" id="PS50887">
    <property type="entry name" value="GGDEF"/>
    <property type="match status" value="1"/>
</dbReference>
<gene>
    <name evidence="6" type="ORF">C0Z20_04030</name>
</gene>
<dbReference type="PANTHER" id="PTHR45138">
    <property type="entry name" value="REGULATORY COMPONENTS OF SENSORY TRANSDUCTION SYSTEM"/>
    <property type="match status" value="1"/>
</dbReference>
<dbReference type="Gene3D" id="6.10.340.10">
    <property type="match status" value="1"/>
</dbReference>
<dbReference type="GO" id="GO:0016020">
    <property type="term" value="C:membrane"/>
    <property type="evidence" value="ECO:0007669"/>
    <property type="project" value="InterPro"/>
</dbReference>
<dbReference type="FunFam" id="3.30.70.270:FF:000001">
    <property type="entry name" value="Diguanylate cyclase domain protein"/>
    <property type="match status" value="1"/>
</dbReference>
<evidence type="ECO:0000259" key="4">
    <source>
        <dbReference type="PROSITE" id="PS50885"/>
    </source>
</evidence>
<feature type="coiled-coil region" evidence="3">
    <location>
        <begin position="386"/>
        <end position="413"/>
    </location>
</feature>
<dbReference type="NCBIfam" id="TIGR00254">
    <property type="entry name" value="GGDEF"/>
    <property type="match status" value="1"/>
</dbReference>
<reference evidence="6 7" key="1">
    <citation type="submission" date="2018-01" db="EMBL/GenBank/DDBJ databases">
        <title>Whole genome analyses suggest that Burkholderia sensu lato contains two further novel genera in the rhizoxinica-symbiotica group Mycetohabitans gen. nov., and Trinickia gen. nov.: implications for the evolution of diazotrophy and nodulation in the Burkholderiaceae.</title>
        <authorList>
            <person name="Estrada-de los Santos P."/>
            <person name="Palmer M."/>
            <person name="Chavez-Ramirez B."/>
            <person name="Beukes C."/>
            <person name="Steenkamp E.T."/>
            <person name="Hirsch A.M."/>
            <person name="Manyaka P."/>
            <person name="Maluk M."/>
            <person name="Lafos M."/>
            <person name="Crook M."/>
            <person name="Gross E."/>
            <person name="Simon M.F."/>
            <person name="Bueno dos Reis Junior F."/>
            <person name="Poole P.S."/>
            <person name="Venter S.N."/>
            <person name="James E.K."/>
        </authorList>
    </citation>
    <scope>NUCLEOTIDE SEQUENCE [LARGE SCALE GENOMIC DNA]</scope>
    <source>
        <strain evidence="6 7">JPY 581</strain>
    </source>
</reference>
<dbReference type="CDD" id="cd01949">
    <property type="entry name" value="GGDEF"/>
    <property type="match status" value="1"/>
</dbReference>
<evidence type="ECO:0000256" key="1">
    <source>
        <dbReference type="ARBA" id="ARBA00012528"/>
    </source>
</evidence>
<dbReference type="GO" id="GO:0007165">
    <property type="term" value="P:signal transduction"/>
    <property type="evidence" value="ECO:0007669"/>
    <property type="project" value="InterPro"/>
</dbReference>
<dbReference type="AlphaFoldDB" id="A0A2N7X9K3"/>